<dbReference type="SUPFAM" id="SSF161098">
    <property type="entry name" value="MetI-like"/>
    <property type="match status" value="1"/>
</dbReference>
<dbReference type="PROSITE" id="PS50928">
    <property type="entry name" value="ABC_TM1"/>
    <property type="match status" value="1"/>
</dbReference>
<name>A0A9D2LU50_9FIRM</name>
<dbReference type="PANTHER" id="PTHR30193">
    <property type="entry name" value="ABC TRANSPORTER PERMEASE PROTEIN"/>
    <property type="match status" value="1"/>
</dbReference>
<feature type="domain" description="ABC transmembrane type-1" evidence="8">
    <location>
        <begin position="64"/>
        <end position="275"/>
    </location>
</feature>
<feature type="transmembrane region" description="Helical" evidence="7">
    <location>
        <begin position="250"/>
        <end position="273"/>
    </location>
</feature>
<protein>
    <submittedName>
        <fullName evidence="9">Sugar ABC transporter permease</fullName>
    </submittedName>
</protein>
<dbReference type="Gene3D" id="1.10.3720.10">
    <property type="entry name" value="MetI-like"/>
    <property type="match status" value="1"/>
</dbReference>
<comment type="subcellular location">
    <subcellularLocation>
        <location evidence="1 7">Cell membrane</location>
        <topology evidence="1 7">Multi-pass membrane protein</topology>
    </subcellularLocation>
</comment>
<comment type="similarity">
    <text evidence="7">Belongs to the binding-protein-dependent transport system permease family.</text>
</comment>
<comment type="caution">
    <text evidence="9">The sequence shown here is derived from an EMBL/GenBank/DDBJ whole genome shotgun (WGS) entry which is preliminary data.</text>
</comment>
<feature type="transmembrane region" description="Helical" evidence="7">
    <location>
        <begin position="68"/>
        <end position="89"/>
    </location>
</feature>
<sequence length="287" mass="31323">MNKKKIYTAGFAIPALLAYSIFFILPTIMSFFFSLTVWDFEGFTFCGLKNFQMFLSDSSLYSSISHTLIYALLTSGAKLLLGFCIALFLTSYIKTKNILRAVIYFPNLVSTIAVGITFKVLMHPSRGLINSVLEVLHLPTPDWLGDIKLALFSVAGVDVWKGVGIATIIFIAGIESIDSSYLEAASIDGATWWQKVRYITLPLSASSRNSIIILSLIGGLRAFDLIWSMTGGGPGFASDVLASVIYKQYASGYYGLSTAGNVVMLVLVAAIGFPLQKILRSKEEEIA</sequence>
<dbReference type="InterPro" id="IPR035906">
    <property type="entry name" value="MetI-like_sf"/>
</dbReference>
<evidence type="ECO:0000256" key="7">
    <source>
        <dbReference type="RuleBase" id="RU363032"/>
    </source>
</evidence>
<evidence type="ECO:0000256" key="3">
    <source>
        <dbReference type="ARBA" id="ARBA00022475"/>
    </source>
</evidence>
<keyword evidence="4 7" id="KW-0812">Transmembrane</keyword>
<proteinExistence type="inferred from homology"/>
<keyword evidence="2 7" id="KW-0813">Transport</keyword>
<feature type="transmembrane region" description="Helical" evidence="7">
    <location>
        <begin position="211"/>
        <end position="230"/>
    </location>
</feature>
<dbReference type="GO" id="GO:0055085">
    <property type="term" value="P:transmembrane transport"/>
    <property type="evidence" value="ECO:0007669"/>
    <property type="project" value="InterPro"/>
</dbReference>
<accession>A0A9D2LU50</accession>
<dbReference type="Proteomes" id="UP000823842">
    <property type="component" value="Unassembled WGS sequence"/>
</dbReference>
<evidence type="ECO:0000313" key="10">
    <source>
        <dbReference type="Proteomes" id="UP000823842"/>
    </source>
</evidence>
<evidence type="ECO:0000256" key="5">
    <source>
        <dbReference type="ARBA" id="ARBA00022989"/>
    </source>
</evidence>
<evidence type="ECO:0000313" key="9">
    <source>
        <dbReference type="EMBL" id="HJB29680.1"/>
    </source>
</evidence>
<evidence type="ECO:0000259" key="8">
    <source>
        <dbReference type="PROSITE" id="PS50928"/>
    </source>
</evidence>
<dbReference type="InterPro" id="IPR000515">
    <property type="entry name" value="MetI-like"/>
</dbReference>
<feature type="transmembrane region" description="Helical" evidence="7">
    <location>
        <begin position="12"/>
        <end position="33"/>
    </location>
</feature>
<feature type="transmembrane region" description="Helical" evidence="7">
    <location>
        <begin position="149"/>
        <end position="172"/>
    </location>
</feature>
<dbReference type="AlphaFoldDB" id="A0A9D2LU50"/>
<keyword evidence="6 7" id="KW-0472">Membrane</keyword>
<dbReference type="InterPro" id="IPR051393">
    <property type="entry name" value="ABC_transporter_permease"/>
</dbReference>
<keyword evidence="3" id="KW-1003">Cell membrane</keyword>
<organism evidence="9 10">
    <name type="scientific">Candidatus Blautia faecavium</name>
    <dbReference type="NCBI Taxonomy" id="2838487"/>
    <lineage>
        <taxon>Bacteria</taxon>
        <taxon>Bacillati</taxon>
        <taxon>Bacillota</taxon>
        <taxon>Clostridia</taxon>
        <taxon>Lachnospirales</taxon>
        <taxon>Lachnospiraceae</taxon>
        <taxon>Blautia</taxon>
    </lineage>
</organism>
<reference evidence="9" key="1">
    <citation type="journal article" date="2021" name="PeerJ">
        <title>Extensive microbial diversity within the chicken gut microbiome revealed by metagenomics and culture.</title>
        <authorList>
            <person name="Gilroy R."/>
            <person name="Ravi A."/>
            <person name="Getino M."/>
            <person name="Pursley I."/>
            <person name="Horton D.L."/>
            <person name="Alikhan N.F."/>
            <person name="Baker D."/>
            <person name="Gharbi K."/>
            <person name="Hall N."/>
            <person name="Watson M."/>
            <person name="Adriaenssens E.M."/>
            <person name="Foster-Nyarko E."/>
            <person name="Jarju S."/>
            <person name="Secka A."/>
            <person name="Antonio M."/>
            <person name="Oren A."/>
            <person name="Chaudhuri R.R."/>
            <person name="La Ragione R."/>
            <person name="Hildebrand F."/>
            <person name="Pallen M.J."/>
        </authorList>
    </citation>
    <scope>NUCLEOTIDE SEQUENCE</scope>
    <source>
        <strain evidence="9">ChiSjej1B19-5720</strain>
    </source>
</reference>
<keyword evidence="5 7" id="KW-1133">Transmembrane helix</keyword>
<dbReference type="CDD" id="cd06261">
    <property type="entry name" value="TM_PBP2"/>
    <property type="match status" value="1"/>
</dbReference>
<reference evidence="9" key="2">
    <citation type="submission" date="2021-04" db="EMBL/GenBank/DDBJ databases">
        <authorList>
            <person name="Gilroy R."/>
        </authorList>
    </citation>
    <scope>NUCLEOTIDE SEQUENCE</scope>
    <source>
        <strain evidence="9">ChiSjej1B19-5720</strain>
    </source>
</reference>
<dbReference type="PANTHER" id="PTHR30193:SF37">
    <property type="entry name" value="INNER MEMBRANE ABC TRANSPORTER PERMEASE PROTEIN YCJO"/>
    <property type="match status" value="1"/>
</dbReference>
<dbReference type="GO" id="GO:0005886">
    <property type="term" value="C:plasma membrane"/>
    <property type="evidence" value="ECO:0007669"/>
    <property type="project" value="UniProtKB-SubCell"/>
</dbReference>
<feature type="transmembrane region" description="Helical" evidence="7">
    <location>
        <begin position="101"/>
        <end position="122"/>
    </location>
</feature>
<evidence type="ECO:0000256" key="2">
    <source>
        <dbReference type="ARBA" id="ARBA00022448"/>
    </source>
</evidence>
<gene>
    <name evidence="9" type="ORF">IAA06_12950</name>
</gene>
<evidence type="ECO:0000256" key="4">
    <source>
        <dbReference type="ARBA" id="ARBA00022692"/>
    </source>
</evidence>
<evidence type="ECO:0000256" key="6">
    <source>
        <dbReference type="ARBA" id="ARBA00023136"/>
    </source>
</evidence>
<evidence type="ECO:0000256" key="1">
    <source>
        <dbReference type="ARBA" id="ARBA00004651"/>
    </source>
</evidence>
<dbReference type="EMBL" id="DWYZ01000243">
    <property type="protein sequence ID" value="HJB29680.1"/>
    <property type="molecule type" value="Genomic_DNA"/>
</dbReference>
<dbReference type="Pfam" id="PF00528">
    <property type="entry name" value="BPD_transp_1"/>
    <property type="match status" value="1"/>
</dbReference>